<evidence type="ECO:0000313" key="4">
    <source>
        <dbReference type="Proteomes" id="UP001138997"/>
    </source>
</evidence>
<evidence type="ECO:0000313" key="3">
    <source>
        <dbReference type="EMBL" id="MCD5310437.1"/>
    </source>
</evidence>
<gene>
    <name evidence="3" type="ORF">LR394_05990</name>
</gene>
<keyword evidence="4" id="KW-1185">Reference proteome</keyword>
<sequence length="189" mass="20794">MDVTEIEPAQPATATLVPSERRPSALMLHQPAPTTVAHRASELDPAPMVATAREVVDFIGRGFTWPMRVDASGSIALTRGPVDVDASVRLILLTAPGERVMRPEFGCHIHDLMFEPVNPNTLGLIKHSVREALARWEPRIAVEEVDARPGDEATGQVSIHVGYRIRATNDRRNLVHPFYLIPQEGESTV</sequence>
<dbReference type="AlphaFoldDB" id="A0A9X1SS99"/>
<dbReference type="EMBL" id="JAJOMB010000003">
    <property type="protein sequence ID" value="MCD5310437.1"/>
    <property type="molecule type" value="Genomic_DNA"/>
</dbReference>
<evidence type="ECO:0000259" key="2">
    <source>
        <dbReference type="Pfam" id="PF04965"/>
    </source>
</evidence>
<protein>
    <submittedName>
        <fullName evidence="3">GPW/gp25 family protein</fullName>
    </submittedName>
</protein>
<accession>A0A9X1SS99</accession>
<reference evidence="3" key="1">
    <citation type="submission" date="2021-11" db="EMBL/GenBank/DDBJ databases">
        <title>Streptomyces corallinus and Kineosporia corallina sp. nov., two new coral-derived marine actinobacteria.</title>
        <authorList>
            <person name="Buangrab K."/>
            <person name="Sutthacheep M."/>
            <person name="Yeemin T."/>
            <person name="Harunari E."/>
            <person name="Igarashi Y."/>
            <person name="Sripreechasak P."/>
            <person name="Kanchanasin P."/>
            <person name="Tanasupawat S."/>
            <person name="Phongsopitanun W."/>
        </authorList>
    </citation>
    <scope>NUCLEOTIDE SEQUENCE</scope>
    <source>
        <strain evidence="3">JCM 31032</strain>
    </source>
</reference>
<dbReference type="InterPro" id="IPR007048">
    <property type="entry name" value="IraD/Gp25-like"/>
</dbReference>
<feature type="domain" description="IraD/Gp25-like" evidence="2">
    <location>
        <begin position="83"/>
        <end position="169"/>
    </location>
</feature>
<dbReference type="RefSeq" id="WP_231439369.1">
    <property type="nucleotide sequence ID" value="NZ_JAJOMB010000003.1"/>
</dbReference>
<organism evidence="3 4">
    <name type="scientific">Kineosporia babensis</name>
    <dbReference type="NCBI Taxonomy" id="499548"/>
    <lineage>
        <taxon>Bacteria</taxon>
        <taxon>Bacillati</taxon>
        <taxon>Actinomycetota</taxon>
        <taxon>Actinomycetes</taxon>
        <taxon>Kineosporiales</taxon>
        <taxon>Kineosporiaceae</taxon>
        <taxon>Kineosporia</taxon>
    </lineage>
</organism>
<comment type="caution">
    <text evidence="3">The sequence shown here is derived from an EMBL/GenBank/DDBJ whole genome shotgun (WGS) entry which is preliminary data.</text>
</comment>
<name>A0A9X1SS99_9ACTN</name>
<dbReference type="Proteomes" id="UP001138997">
    <property type="component" value="Unassembled WGS sequence"/>
</dbReference>
<dbReference type="SUPFAM" id="SSF160719">
    <property type="entry name" value="gpW/gp25-like"/>
    <property type="match status" value="1"/>
</dbReference>
<evidence type="ECO:0000256" key="1">
    <source>
        <dbReference type="SAM" id="MobiDB-lite"/>
    </source>
</evidence>
<proteinExistence type="predicted"/>
<feature type="region of interest" description="Disordered" evidence="1">
    <location>
        <begin position="1"/>
        <end position="22"/>
    </location>
</feature>
<dbReference type="Pfam" id="PF04965">
    <property type="entry name" value="GPW_gp25"/>
    <property type="match status" value="1"/>
</dbReference>
<dbReference type="Gene3D" id="3.10.450.40">
    <property type="match status" value="1"/>
</dbReference>